<evidence type="ECO:0000256" key="4">
    <source>
        <dbReference type="ARBA" id="ARBA00018522"/>
    </source>
</evidence>
<evidence type="ECO:0000256" key="7">
    <source>
        <dbReference type="ARBA" id="ARBA00023192"/>
    </source>
</evidence>
<evidence type="ECO:0000256" key="2">
    <source>
        <dbReference type="ARBA" id="ARBA00007274"/>
    </source>
</evidence>
<evidence type="ECO:0000256" key="6">
    <source>
        <dbReference type="ARBA" id="ARBA00022679"/>
    </source>
</evidence>
<evidence type="ECO:0000256" key="3">
    <source>
        <dbReference type="ARBA" id="ARBA00013266"/>
    </source>
</evidence>
<evidence type="ECO:0000256" key="1">
    <source>
        <dbReference type="ARBA" id="ARBA00004876"/>
    </source>
</evidence>
<dbReference type="NCBIfam" id="NF041874">
    <property type="entry name" value="EPS_EpsC"/>
    <property type="match status" value="1"/>
</dbReference>
<dbReference type="GO" id="GO:0170039">
    <property type="term" value="P:proteinogenic amino acid metabolic process"/>
    <property type="evidence" value="ECO:0007669"/>
    <property type="project" value="UniProtKB-ARBA"/>
</dbReference>
<comment type="pathway">
    <text evidence="1">Amino-acid biosynthesis; L-cysteine biosynthesis; L-cysteine from L-serine: step 1/2.</text>
</comment>
<dbReference type="EMBL" id="BONF01000029">
    <property type="protein sequence ID" value="GIF83459.1"/>
    <property type="molecule type" value="Genomic_DNA"/>
</dbReference>
<evidence type="ECO:0000256" key="8">
    <source>
        <dbReference type="ARBA" id="ARBA00023315"/>
    </source>
</evidence>
<dbReference type="SUPFAM" id="SSF51161">
    <property type="entry name" value="Trimeric LpxA-like enzymes"/>
    <property type="match status" value="1"/>
</dbReference>
<comment type="catalytic activity">
    <reaction evidence="9">
        <text>L-serine + acetyl-CoA = O-acetyl-L-serine + CoA</text>
        <dbReference type="Rhea" id="RHEA:24560"/>
        <dbReference type="ChEBI" id="CHEBI:33384"/>
        <dbReference type="ChEBI" id="CHEBI:57287"/>
        <dbReference type="ChEBI" id="CHEBI:57288"/>
        <dbReference type="ChEBI" id="CHEBI:58340"/>
        <dbReference type="EC" id="2.3.1.30"/>
    </reaction>
</comment>
<dbReference type="RefSeq" id="WP_203750339.1">
    <property type="nucleotide sequence ID" value="NZ_BONF01000029.1"/>
</dbReference>
<feature type="region of interest" description="Disordered" evidence="10">
    <location>
        <begin position="169"/>
        <end position="210"/>
    </location>
</feature>
<comment type="similarity">
    <text evidence="2">Belongs to the transferase hexapeptide repeat family.</text>
</comment>
<dbReference type="InterPro" id="IPR042122">
    <property type="entry name" value="Ser_AcTrfase_N_sf"/>
</dbReference>
<dbReference type="AlphaFoldDB" id="A0A8J3JJ03"/>
<evidence type="ECO:0000256" key="10">
    <source>
        <dbReference type="SAM" id="MobiDB-lite"/>
    </source>
</evidence>
<sequence>MFDDVRAACRRDPALYGIRVAEVLLYPGLWALWAHRLAHLLHRGRVPLVPRAISQLARWATGVEIHPGARIGRRLFIDHGAGVVIGETARVGDDVTMYHRVTLGGRGWWADGKAARRHPSVGDRVVLGVGATLLGPIRVGDDARIGAHCLVLADVPAGARMRAPAAVPARLGTGPTLPDLSEPTGALDDLSERDRDDRPHPAGEATALRR</sequence>
<proteinExistence type="inferred from homology"/>
<feature type="compositionally biased region" description="Basic and acidic residues" evidence="10">
    <location>
        <begin position="190"/>
        <end position="201"/>
    </location>
</feature>
<keyword evidence="6" id="KW-0808">Transferase</keyword>
<dbReference type="GO" id="GO:0009001">
    <property type="term" value="F:serine O-acetyltransferase activity"/>
    <property type="evidence" value="ECO:0007669"/>
    <property type="project" value="UniProtKB-EC"/>
</dbReference>
<accession>A0A8J3JJ03</accession>
<evidence type="ECO:0000313" key="12">
    <source>
        <dbReference type="Proteomes" id="UP000601223"/>
    </source>
</evidence>
<dbReference type="InterPro" id="IPR053376">
    <property type="entry name" value="Serine_acetyltransferase"/>
</dbReference>
<evidence type="ECO:0000256" key="5">
    <source>
        <dbReference type="ARBA" id="ARBA00022605"/>
    </source>
</evidence>
<keyword evidence="8" id="KW-0012">Acyltransferase</keyword>
<evidence type="ECO:0000256" key="9">
    <source>
        <dbReference type="ARBA" id="ARBA00049486"/>
    </source>
</evidence>
<dbReference type="CDD" id="cd03354">
    <property type="entry name" value="LbH_SAT"/>
    <property type="match status" value="1"/>
</dbReference>
<keyword evidence="7" id="KW-0198">Cysteine biosynthesis</keyword>
<dbReference type="InterPro" id="IPR011004">
    <property type="entry name" value="Trimer_LpxA-like_sf"/>
</dbReference>
<name>A0A8J3JJ03_9ACTN</name>
<dbReference type="GO" id="GO:0170033">
    <property type="term" value="P:L-amino acid metabolic process"/>
    <property type="evidence" value="ECO:0007669"/>
    <property type="project" value="UniProtKB-ARBA"/>
</dbReference>
<keyword evidence="12" id="KW-1185">Reference proteome</keyword>
<dbReference type="Gene3D" id="2.160.10.10">
    <property type="entry name" value="Hexapeptide repeat proteins"/>
    <property type="match status" value="1"/>
</dbReference>
<dbReference type="EC" id="2.3.1.30" evidence="3"/>
<organism evidence="11 12">
    <name type="scientific">Catellatospora bangladeshensis</name>
    <dbReference type="NCBI Taxonomy" id="310355"/>
    <lineage>
        <taxon>Bacteria</taxon>
        <taxon>Bacillati</taxon>
        <taxon>Actinomycetota</taxon>
        <taxon>Actinomycetes</taxon>
        <taxon>Micromonosporales</taxon>
        <taxon>Micromonosporaceae</taxon>
        <taxon>Catellatospora</taxon>
    </lineage>
</organism>
<dbReference type="Gene3D" id="1.10.3130.10">
    <property type="entry name" value="serine acetyltransferase, domain 1"/>
    <property type="match status" value="1"/>
</dbReference>
<dbReference type="Proteomes" id="UP000601223">
    <property type="component" value="Unassembled WGS sequence"/>
</dbReference>
<reference evidence="11 12" key="1">
    <citation type="submission" date="2021-01" db="EMBL/GenBank/DDBJ databases">
        <title>Whole genome shotgun sequence of Catellatospora bangladeshensis NBRC 107357.</title>
        <authorList>
            <person name="Komaki H."/>
            <person name="Tamura T."/>
        </authorList>
    </citation>
    <scope>NUCLEOTIDE SEQUENCE [LARGE SCALE GENOMIC DNA]</scope>
    <source>
        <strain evidence="11 12">NBRC 107357</strain>
    </source>
</reference>
<dbReference type="InterPro" id="IPR045304">
    <property type="entry name" value="LbH_SAT"/>
</dbReference>
<gene>
    <name evidence="11" type="ORF">Cba03nite_48080</name>
</gene>
<comment type="caution">
    <text evidence="11">The sequence shown here is derived from an EMBL/GenBank/DDBJ whole genome shotgun (WGS) entry which is preliminary data.</text>
</comment>
<dbReference type="FunFam" id="2.160.10.10:FF:000007">
    <property type="entry name" value="Serine acetyltransferase"/>
    <property type="match status" value="1"/>
</dbReference>
<evidence type="ECO:0000313" key="11">
    <source>
        <dbReference type="EMBL" id="GIF83459.1"/>
    </source>
</evidence>
<keyword evidence="5" id="KW-0028">Amino-acid biosynthesis</keyword>
<protein>
    <recommendedName>
        <fullName evidence="4">Serine acetyltransferase</fullName>
        <ecNumber evidence="3">2.3.1.30</ecNumber>
    </recommendedName>
</protein>
<dbReference type="GO" id="GO:0019344">
    <property type="term" value="P:cysteine biosynthetic process"/>
    <property type="evidence" value="ECO:0007669"/>
    <property type="project" value="UniProtKB-KW"/>
</dbReference>
<dbReference type="PANTHER" id="PTHR42811">
    <property type="entry name" value="SERINE ACETYLTRANSFERASE"/>
    <property type="match status" value="1"/>
</dbReference>